<organism evidence="1 2">
    <name type="scientific">Portunus trituberculatus</name>
    <name type="common">Swimming crab</name>
    <name type="synonym">Neptunus trituberculatus</name>
    <dbReference type="NCBI Taxonomy" id="210409"/>
    <lineage>
        <taxon>Eukaryota</taxon>
        <taxon>Metazoa</taxon>
        <taxon>Ecdysozoa</taxon>
        <taxon>Arthropoda</taxon>
        <taxon>Crustacea</taxon>
        <taxon>Multicrustacea</taxon>
        <taxon>Malacostraca</taxon>
        <taxon>Eumalacostraca</taxon>
        <taxon>Eucarida</taxon>
        <taxon>Decapoda</taxon>
        <taxon>Pleocyemata</taxon>
        <taxon>Brachyura</taxon>
        <taxon>Eubrachyura</taxon>
        <taxon>Portunoidea</taxon>
        <taxon>Portunidae</taxon>
        <taxon>Portuninae</taxon>
        <taxon>Portunus</taxon>
    </lineage>
</organism>
<evidence type="ECO:0000313" key="1">
    <source>
        <dbReference type="EMBL" id="MPC94429.1"/>
    </source>
</evidence>
<evidence type="ECO:0000313" key="2">
    <source>
        <dbReference type="Proteomes" id="UP000324222"/>
    </source>
</evidence>
<dbReference type="Proteomes" id="UP000324222">
    <property type="component" value="Unassembled WGS sequence"/>
</dbReference>
<accession>A0A5B7JHN8</accession>
<sequence>MRNLPYMTAEPSPP</sequence>
<comment type="caution">
    <text evidence="1">The sequence shown here is derived from an EMBL/GenBank/DDBJ whole genome shotgun (WGS) entry which is preliminary data.</text>
</comment>
<keyword evidence="2" id="KW-1185">Reference proteome</keyword>
<protein>
    <submittedName>
        <fullName evidence="1">Uncharacterized protein</fullName>
    </submittedName>
</protein>
<name>A0A5B7JHN8_PORTR</name>
<reference evidence="1 2" key="1">
    <citation type="submission" date="2019-05" db="EMBL/GenBank/DDBJ databases">
        <title>Another draft genome of Portunus trituberculatus and its Hox gene families provides insights of decapod evolution.</title>
        <authorList>
            <person name="Jeong J.-H."/>
            <person name="Song I."/>
            <person name="Kim S."/>
            <person name="Choi T."/>
            <person name="Kim D."/>
            <person name="Ryu S."/>
            <person name="Kim W."/>
        </authorList>
    </citation>
    <scope>NUCLEOTIDE SEQUENCE [LARGE SCALE GENOMIC DNA]</scope>
    <source>
        <tissue evidence="1">Muscle</tissue>
    </source>
</reference>
<proteinExistence type="predicted"/>
<gene>
    <name evidence="1" type="ORF">E2C01_089597</name>
</gene>
<dbReference type="EMBL" id="VSRR010098492">
    <property type="protein sequence ID" value="MPC94429.1"/>
    <property type="molecule type" value="Genomic_DNA"/>
</dbReference>